<evidence type="ECO:0000259" key="15">
    <source>
        <dbReference type="PROSITE" id="PS50862"/>
    </source>
</evidence>
<dbReference type="GO" id="GO:0005524">
    <property type="term" value="F:ATP binding"/>
    <property type="evidence" value="ECO:0007669"/>
    <property type="project" value="UniProtKB-KW"/>
</dbReference>
<gene>
    <name evidence="16" type="ORF">DM01DRAFT_1297694</name>
</gene>
<dbReference type="PROSITE" id="PS50862">
    <property type="entry name" value="AA_TRNA_LIGASE_II"/>
    <property type="match status" value="1"/>
</dbReference>
<dbReference type="NCBIfam" id="TIGR00389">
    <property type="entry name" value="glyS_dimeric"/>
    <property type="match status" value="1"/>
</dbReference>
<dbReference type="InterPro" id="IPR004154">
    <property type="entry name" value="Anticodon-bd"/>
</dbReference>
<feature type="domain" description="Aminoacyl-transfer RNA synthetases class-II family profile" evidence="15">
    <location>
        <begin position="173"/>
        <end position="530"/>
    </location>
</feature>
<dbReference type="Proteomes" id="UP000242146">
    <property type="component" value="Unassembled WGS sequence"/>
</dbReference>
<comment type="similarity">
    <text evidence="2">Belongs to the class-II aminoacyl-tRNA synthetase family.</text>
</comment>
<evidence type="ECO:0000256" key="12">
    <source>
        <dbReference type="ARBA" id="ARBA00030057"/>
    </source>
</evidence>
<feature type="region of interest" description="Disordered" evidence="14">
    <location>
        <begin position="120"/>
        <end position="140"/>
    </location>
</feature>
<name>A0A1X2GXW0_9FUNG</name>
<keyword evidence="9" id="KW-0067">ATP-binding</keyword>
<dbReference type="InterPro" id="IPR002315">
    <property type="entry name" value="tRNA-synt_gly"/>
</dbReference>
<dbReference type="OrthoDB" id="57698at2759"/>
<dbReference type="Gene3D" id="3.30.720.200">
    <property type="match status" value="1"/>
</dbReference>
<evidence type="ECO:0000256" key="7">
    <source>
        <dbReference type="ARBA" id="ARBA00022679"/>
    </source>
</evidence>
<dbReference type="PANTHER" id="PTHR10745">
    <property type="entry name" value="GLYCYL-TRNA SYNTHETASE/DNA POLYMERASE SUBUNIT GAMMA-2"/>
    <property type="match status" value="1"/>
</dbReference>
<dbReference type="GO" id="GO:0004820">
    <property type="term" value="F:glycine-tRNA ligase activity"/>
    <property type="evidence" value="ECO:0007669"/>
    <property type="project" value="UniProtKB-EC"/>
</dbReference>
<evidence type="ECO:0000256" key="14">
    <source>
        <dbReference type="SAM" id="MobiDB-lite"/>
    </source>
</evidence>
<dbReference type="STRING" id="101127.A0A1X2GXW0"/>
<evidence type="ECO:0000256" key="11">
    <source>
        <dbReference type="ARBA" id="ARBA00023146"/>
    </source>
</evidence>
<dbReference type="FunFam" id="3.30.930.10:FF:000010">
    <property type="entry name" value="Glycyl-tRNA synthetase 1"/>
    <property type="match status" value="1"/>
</dbReference>
<dbReference type="SUPFAM" id="SSF52954">
    <property type="entry name" value="Class II aaRS ABD-related"/>
    <property type="match status" value="1"/>
</dbReference>
<dbReference type="FunFam" id="3.30.720.200:FF:000001">
    <property type="entry name" value="Glycine--tRNA ligase 2"/>
    <property type="match status" value="1"/>
</dbReference>
<dbReference type="PANTHER" id="PTHR10745:SF0">
    <property type="entry name" value="GLYCINE--TRNA LIGASE"/>
    <property type="match status" value="1"/>
</dbReference>
<dbReference type="PRINTS" id="PR01043">
    <property type="entry name" value="TRNASYNTHGLY"/>
</dbReference>
<evidence type="ECO:0000256" key="4">
    <source>
        <dbReference type="ARBA" id="ARBA00012829"/>
    </source>
</evidence>
<comment type="subcellular location">
    <subcellularLocation>
        <location evidence="1">Cytoplasm</location>
    </subcellularLocation>
</comment>
<dbReference type="EMBL" id="MCGT01000001">
    <property type="protein sequence ID" value="ORX62865.1"/>
    <property type="molecule type" value="Genomic_DNA"/>
</dbReference>
<evidence type="ECO:0000256" key="10">
    <source>
        <dbReference type="ARBA" id="ARBA00022917"/>
    </source>
</evidence>
<dbReference type="CDD" id="cd00774">
    <property type="entry name" value="GlyRS-like_core"/>
    <property type="match status" value="1"/>
</dbReference>
<evidence type="ECO:0000256" key="9">
    <source>
        <dbReference type="ARBA" id="ARBA00022840"/>
    </source>
</evidence>
<evidence type="ECO:0000313" key="17">
    <source>
        <dbReference type="Proteomes" id="UP000242146"/>
    </source>
</evidence>
<dbReference type="FunFam" id="3.40.50.800:FF:000004">
    <property type="entry name" value="Glycine--tRNA ligase 2"/>
    <property type="match status" value="1"/>
</dbReference>
<sequence>MSDTTFDRPALEQLITKRFFYAPSFQIYGGVAGFYDYGPTGCALMNNIINVWRNHFVLEEEMLELDTTIMTTEEVLKTSGHVDKFADWMCKDLKNGEIFRADHIVEAVLEARLQGDAQARAAKTGETVKNPVEDKDAKKKKKKKGTVVAVELDDAVRKEYETTLAQIDNFSGEELGAIMKKFDIRSPESGNELSAPQEFNLMFDSMIGPTGQLKGYLRPETAQGQFLNFKRLLEFNNDKMPFASAQVGRSFRNEISPRSGLLRVREFTMAEIEHFVDPENKQHPHFADVKDVTISLLSKDVQLSGNTHLVEMTIGDAVEKGVIDNQTLGYFIGRIYLFLLKIGIKRDRLRFRQHMDNEMAHYATDCWDAEIKSSYGWIECVGCADRSAYDLTVHSRRTKEKLVVREQLETPRVIEKWQVEINKKTFGPKFKKSAKAVEEALLSYTDECYEKLQNALETEGKASVEADGQTFEVEKNDVSVSRGTVTEHVREYTPNVIEPSFGIGRILYSLLEHSWWVREGDESRNVLSFPTIVAPFKCCLLPLSGNEAFLPFVRQYSRQLRKNGISTRTDDSKTSIGRRYARNDELGIPYAITIDFQTVEDGTVTLRERDSMKQIRDSFENILKILKESSDE</sequence>
<reference evidence="16 17" key="1">
    <citation type="submission" date="2016-07" db="EMBL/GenBank/DDBJ databases">
        <title>Pervasive Adenine N6-methylation of Active Genes in Fungi.</title>
        <authorList>
            <consortium name="DOE Joint Genome Institute"/>
            <person name="Mondo S.J."/>
            <person name="Dannebaum R.O."/>
            <person name="Kuo R.C."/>
            <person name="Labutti K."/>
            <person name="Haridas S."/>
            <person name="Kuo A."/>
            <person name="Salamov A."/>
            <person name="Ahrendt S.R."/>
            <person name="Lipzen A."/>
            <person name="Sullivan W."/>
            <person name="Andreopoulos W.B."/>
            <person name="Clum A."/>
            <person name="Lindquist E."/>
            <person name="Daum C."/>
            <person name="Ramamoorthy G.K."/>
            <person name="Gryganskyi A."/>
            <person name="Culley D."/>
            <person name="Magnuson J.K."/>
            <person name="James T.Y."/>
            <person name="O'Malley M.A."/>
            <person name="Stajich J.E."/>
            <person name="Spatafora J.W."/>
            <person name="Visel A."/>
            <person name="Grigoriev I.V."/>
        </authorList>
    </citation>
    <scope>NUCLEOTIDE SEQUENCE [LARGE SCALE GENOMIC DNA]</scope>
    <source>
        <strain evidence="16 17">NRRL 3301</strain>
    </source>
</reference>
<dbReference type="Pfam" id="PF00587">
    <property type="entry name" value="tRNA-synt_2b"/>
    <property type="match status" value="1"/>
</dbReference>
<evidence type="ECO:0000256" key="8">
    <source>
        <dbReference type="ARBA" id="ARBA00022741"/>
    </source>
</evidence>
<keyword evidence="5" id="KW-0963">Cytoplasm</keyword>
<dbReference type="Gene3D" id="3.30.40.230">
    <property type="match status" value="1"/>
</dbReference>
<dbReference type="Gene3D" id="3.40.50.800">
    <property type="entry name" value="Anticodon-binding domain"/>
    <property type="match status" value="1"/>
</dbReference>
<dbReference type="NCBIfam" id="NF003211">
    <property type="entry name" value="PRK04173.1"/>
    <property type="match status" value="1"/>
</dbReference>
<comment type="catalytic activity">
    <reaction evidence="13">
        <text>2 ATP + H(+) = P(1),P(4)-bis(5'-adenosyl) tetraphosphate + diphosphate</text>
        <dbReference type="Rhea" id="RHEA:34935"/>
        <dbReference type="ChEBI" id="CHEBI:15378"/>
        <dbReference type="ChEBI" id="CHEBI:30616"/>
        <dbReference type="ChEBI" id="CHEBI:33019"/>
        <dbReference type="ChEBI" id="CHEBI:58141"/>
    </reaction>
</comment>
<dbReference type="InterPro" id="IPR006195">
    <property type="entry name" value="aa-tRNA-synth_II"/>
</dbReference>
<dbReference type="FunFam" id="3.30.930.10:FF:000158">
    <property type="entry name" value="Glycyl-tRNA synthetase"/>
    <property type="match status" value="1"/>
</dbReference>
<dbReference type="SUPFAM" id="SSF55681">
    <property type="entry name" value="Class II aaRS and biotin synthetases"/>
    <property type="match status" value="1"/>
</dbReference>
<keyword evidence="17" id="KW-1185">Reference proteome</keyword>
<keyword evidence="11 16" id="KW-0030">Aminoacyl-tRNA synthetase</keyword>
<proteinExistence type="inferred from homology"/>
<dbReference type="InterPro" id="IPR036621">
    <property type="entry name" value="Anticodon-bd_dom_sf"/>
</dbReference>
<dbReference type="GO" id="GO:0016740">
    <property type="term" value="F:transferase activity"/>
    <property type="evidence" value="ECO:0007669"/>
    <property type="project" value="UniProtKB-KW"/>
</dbReference>
<dbReference type="InterPro" id="IPR027031">
    <property type="entry name" value="Gly-tRNA_synthase/POLG2"/>
</dbReference>
<evidence type="ECO:0000256" key="13">
    <source>
        <dbReference type="ARBA" id="ARBA00051967"/>
    </source>
</evidence>
<evidence type="ECO:0000256" key="6">
    <source>
        <dbReference type="ARBA" id="ARBA00022598"/>
    </source>
</evidence>
<evidence type="ECO:0000313" key="16">
    <source>
        <dbReference type="EMBL" id="ORX62865.1"/>
    </source>
</evidence>
<dbReference type="GO" id="GO:0005739">
    <property type="term" value="C:mitochondrion"/>
    <property type="evidence" value="ECO:0007669"/>
    <property type="project" value="TreeGrafter"/>
</dbReference>
<keyword evidence="10" id="KW-0648">Protein biosynthesis</keyword>
<keyword evidence="6" id="KW-0436">Ligase</keyword>
<dbReference type="Gene3D" id="3.30.930.10">
    <property type="entry name" value="Bira Bifunctional Protein, Domain 2"/>
    <property type="match status" value="1"/>
</dbReference>
<comment type="caution">
    <text evidence="16">The sequence shown here is derived from an EMBL/GenBank/DDBJ whole genome shotgun (WGS) entry which is preliminary data.</text>
</comment>
<evidence type="ECO:0000256" key="2">
    <source>
        <dbReference type="ARBA" id="ARBA00008226"/>
    </source>
</evidence>
<evidence type="ECO:0000256" key="3">
    <source>
        <dbReference type="ARBA" id="ARBA00011738"/>
    </source>
</evidence>
<protein>
    <recommendedName>
        <fullName evidence="4">glycine--tRNA ligase</fullName>
        <ecNumber evidence="4">6.1.1.14</ecNumber>
    </recommendedName>
    <alternativeName>
        <fullName evidence="12">Diadenosine tetraphosphate synthetase</fullName>
    </alternativeName>
</protein>
<dbReference type="AlphaFoldDB" id="A0A1X2GXW0"/>
<dbReference type="InterPro" id="IPR045864">
    <property type="entry name" value="aa-tRNA-synth_II/BPL/LPL"/>
</dbReference>
<dbReference type="EC" id="6.1.1.14" evidence="4"/>
<comment type="subunit">
    <text evidence="3">Homodimer.</text>
</comment>
<dbReference type="CDD" id="cd00858">
    <property type="entry name" value="GlyRS_anticodon"/>
    <property type="match status" value="1"/>
</dbReference>
<dbReference type="Pfam" id="PF03129">
    <property type="entry name" value="HGTP_anticodon"/>
    <property type="match status" value="1"/>
</dbReference>
<organism evidence="16 17">
    <name type="scientific">Hesseltinella vesiculosa</name>
    <dbReference type="NCBI Taxonomy" id="101127"/>
    <lineage>
        <taxon>Eukaryota</taxon>
        <taxon>Fungi</taxon>
        <taxon>Fungi incertae sedis</taxon>
        <taxon>Mucoromycota</taxon>
        <taxon>Mucoromycotina</taxon>
        <taxon>Mucoromycetes</taxon>
        <taxon>Mucorales</taxon>
        <taxon>Cunninghamellaceae</taxon>
        <taxon>Hesseltinella</taxon>
    </lineage>
</organism>
<evidence type="ECO:0000256" key="5">
    <source>
        <dbReference type="ARBA" id="ARBA00022490"/>
    </source>
</evidence>
<keyword evidence="8" id="KW-0547">Nucleotide-binding</keyword>
<evidence type="ECO:0000256" key="1">
    <source>
        <dbReference type="ARBA" id="ARBA00004496"/>
    </source>
</evidence>
<dbReference type="InterPro" id="IPR033731">
    <property type="entry name" value="GlyRS-like_core"/>
</dbReference>
<dbReference type="GO" id="GO:0070150">
    <property type="term" value="P:mitochondrial glycyl-tRNA aminoacylation"/>
    <property type="evidence" value="ECO:0007669"/>
    <property type="project" value="TreeGrafter"/>
</dbReference>
<keyword evidence="7" id="KW-0808">Transferase</keyword>
<dbReference type="InterPro" id="IPR002314">
    <property type="entry name" value="aa-tRNA-synt_IIb"/>
</dbReference>
<accession>A0A1X2GXW0</accession>